<dbReference type="RefSeq" id="WP_022161067.1">
    <property type="nucleotide sequence ID" value="NZ_JADNGC010000001.1"/>
</dbReference>
<dbReference type="EMBL" id="QRYC01000009">
    <property type="protein sequence ID" value="RGU56578.1"/>
    <property type="molecule type" value="Genomic_DNA"/>
</dbReference>
<proteinExistence type="predicted"/>
<name>A0A412TS20_9BACT</name>
<evidence type="ECO:0000313" key="2">
    <source>
        <dbReference type="Proteomes" id="UP000284243"/>
    </source>
</evidence>
<comment type="caution">
    <text evidence="1">The sequence shown here is derived from an EMBL/GenBank/DDBJ whole genome shotgun (WGS) entry which is preliminary data.</text>
</comment>
<dbReference type="PROSITE" id="PS51257">
    <property type="entry name" value="PROKAR_LIPOPROTEIN"/>
    <property type="match status" value="1"/>
</dbReference>
<accession>A0A412TS20</accession>
<dbReference type="Pfam" id="PF15869">
    <property type="entry name" value="TolB_like"/>
    <property type="match status" value="1"/>
</dbReference>
<gene>
    <name evidence="1" type="ORF">DWW57_08480</name>
</gene>
<dbReference type="AlphaFoldDB" id="A0A412TS20"/>
<protein>
    <recommendedName>
        <fullName evidence="3">6-bladed beta-propeller</fullName>
    </recommendedName>
</protein>
<reference evidence="1 2" key="1">
    <citation type="submission" date="2018-08" db="EMBL/GenBank/DDBJ databases">
        <title>A genome reference for cultivated species of the human gut microbiota.</title>
        <authorList>
            <person name="Zou Y."/>
            <person name="Xue W."/>
            <person name="Luo G."/>
        </authorList>
    </citation>
    <scope>NUCLEOTIDE SEQUENCE [LARGE SCALE GENOMIC DNA]</scope>
    <source>
        <strain evidence="1 2">AF16-14</strain>
    </source>
</reference>
<dbReference type="InterPro" id="IPR011044">
    <property type="entry name" value="Quino_amine_DH_bsu"/>
</dbReference>
<evidence type="ECO:0008006" key="3">
    <source>
        <dbReference type="Google" id="ProtNLM"/>
    </source>
</evidence>
<sequence length="356" mass="39717">MKKLYYFIIPALLLGSCQSDPTLETESSPLVRTKVTELQYAQTDKIDVEALNIISPYKFVKKGNLYAFLTPSSAYRFAIYDSENGTVTRLVPAGRNEGEGMYFISMNLNGDIVSAFDFGTKKFVEINLNEYATPGYQPTFTSLTDNNKTPIGAIRIGDRLLSTGVYTQGRYCISQVSGDDTYSVSYPACADPTLTDTLKSAFYASNTLAVKPTLERLACANMQTGCLDICKINGNELTRVNEVHLTPAKVKFNRHRPKGRGLVHPVSYSKYNIFGFCDLAVSDDYIYALYSGRTLKQHNLDVDKGKTILVFDWNGSHVRTYRLENACSSISYSAEENTIYALSQENNHSEIITLHL</sequence>
<organism evidence="1 2">
    <name type="scientific">Odoribacter splanchnicus</name>
    <dbReference type="NCBI Taxonomy" id="28118"/>
    <lineage>
        <taxon>Bacteria</taxon>
        <taxon>Pseudomonadati</taxon>
        <taxon>Bacteroidota</taxon>
        <taxon>Bacteroidia</taxon>
        <taxon>Bacteroidales</taxon>
        <taxon>Odoribacteraceae</taxon>
        <taxon>Odoribacter</taxon>
    </lineage>
</organism>
<dbReference type="Proteomes" id="UP000284243">
    <property type="component" value="Unassembled WGS sequence"/>
</dbReference>
<evidence type="ECO:0000313" key="1">
    <source>
        <dbReference type="EMBL" id="RGU56578.1"/>
    </source>
</evidence>
<dbReference type="SUPFAM" id="SSF50969">
    <property type="entry name" value="YVTN repeat-like/Quinoprotein amine dehydrogenase"/>
    <property type="match status" value="1"/>
</dbReference>